<accession>A0A1L7RD66</accession>
<evidence type="ECO:0000259" key="3">
    <source>
        <dbReference type="Pfam" id="PF20434"/>
    </source>
</evidence>
<dbReference type="InterPro" id="IPR029058">
    <property type="entry name" value="AB_hydrolase_fold"/>
</dbReference>
<feature type="compositionally biased region" description="Low complexity" evidence="1">
    <location>
        <begin position="390"/>
        <end position="411"/>
    </location>
</feature>
<evidence type="ECO:0000313" key="4">
    <source>
        <dbReference type="EMBL" id="CED91907.1"/>
    </source>
</evidence>
<dbReference type="AlphaFoldDB" id="A0A1L7RD66"/>
<dbReference type="InterPro" id="IPR049492">
    <property type="entry name" value="BD-FAE-like_dom"/>
</dbReference>
<dbReference type="SUPFAM" id="SSF53474">
    <property type="entry name" value="alpha/beta-Hydrolases"/>
    <property type="match status" value="1"/>
</dbReference>
<proteinExistence type="predicted"/>
<feature type="region of interest" description="Disordered" evidence="1">
    <location>
        <begin position="360"/>
        <end position="429"/>
    </location>
</feature>
<protein>
    <submittedName>
        <fullName evidence="4">Tannase</fullName>
    </submittedName>
</protein>
<dbReference type="Pfam" id="PF20434">
    <property type="entry name" value="BD-FAE"/>
    <property type="match status" value="1"/>
</dbReference>
<name>A0A1L7RD66_9ACTO</name>
<dbReference type="RefSeq" id="WP_210581002.1">
    <property type="nucleotide sequence ID" value="NZ_LK995525.1"/>
</dbReference>
<evidence type="ECO:0000256" key="2">
    <source>
        <dbReference type="SAM" id="SignalP"/>
    </source>
</evidence>
<reference evidence="4" key="1">
    <citation type="submission" date="2014-07" db="EMBL/GenBank/DDBJ databases">
        <authorList>
            <person name="Zhang J.E."/>
            <person name="Yang H."/>
            <person name="Guo J."/>
            <person name="Deng Z."/>
            <person name="Luo H."/>
            <person name="Luo M."/>
            <person name="Zhao B."/>
        </authorList>
    </citation>
    <scope>NUCLEOTIDE SEQUENCE</scope>
    <source>
        <strain evidence="4">AM4</strain>
    </source>
</reference>
<feature type="signal peptide" evidence="2">
    <location>
        <begin position="1"/>
        <end position="25"/>
    </location>
</feature>
<evidence type="ECO:0000256" key="1">
    <source>
        <dbReference type="SAM" id="MobiDB-lite"/>
    </source>
</evidence>
<dbReference type="Gene3D" id="3.40.50.1820">
    <property type="entry name" value="alpha/beta hydrolase"/>
    <property type="match status" value="1"/>
</dbReference>
<feature type="chain" id="PRO_5039543196" evidence="2">
    <location>
        <begin position="26"/>
        <end position="636"/>
    </location>
</feature>
<dbReference type="PROSITE" id="PS51257">
    <property type="entry name" value="PROKAR_LIPOPROTEIN"/>
    <property type="match status" value="1"/>
</dbReference>
<keyword evidence="2" id="KW-0732">Signal</keyword>
<dbReference type="EMBL" id="LK995525">
    <property type="protein sequence ID" value="CED91907.1"/>
    <property type="molecule type" value="Genomic_DNA"/>
</dbReference>
<dbReference type="NCBIfam" id="NF041555">
    <property type="entry name" value="tannase_A"/>
    <property type="match status" value="1"/>
</dbReference>
<organism evidence="4">
    <name type="scientific">Actinomyces succiniciruminis</name>
    <dbReference type="NCBI Taxonomy" id="1522002"/>
    <lineage>
        <taxon>Bacteria</taxon>
        <taxon>Bacillati</taxon>
        <taxon>Actinomycetota</taxon>
        <taxon>Actinomycetes</taxon>
        <taxon>Actinomycetales</taxon>
        <taxon>Actinomycetaceae</taxon>
        <taxon>Actinomyces</taxon>
    </lineage>
</organism>
<feature type="domain" description="BD-FAE-like" evidence="3">
    <location>
        <begin position="122"/>
        <end position="226"/>
    </location>
</feature>
<feature type="compositionally biased region" description="Gly residues" evidence="1">
    <location>
        <begin position="368"/>
        <end position="389"/>
    </location>
</feature>
<dbReference type="InterPro" id="IPR048121">
    <property type="entry name" value="Tannase_A"/>
</dbReference>
<gene>
    <name evidence="4" type="ORF">AAM4_2075</name>
</gene>
<sequence length="636" mass="65002">MNISRRAVMHAVPVAALLGAAGLAACSNDSGGAGGATGESASAAPTTSTALALDSAAWSYDADGDVYYQLGLTYVASPQDSSYETLGVFVPGAYMSAIDNGDGTFTAEIAGDGAVGEWTAATAPIVLPVNTPGYAAQQPPSEYSYDTVAAYMEAGFVYVQAGLRGKDSTTDAAPGNAPWGVTDLKAAVRYLRYNASALPGDPEQIFVFGHSGGGAQSAVMGASGDSALYTPYLEALGAATTDADGKALSDAIAGAMCWCPITSLDAANAAYEWNMGQFATTGTRAEGTWTRAYSQDLAAAYASHLNGLGLVDADGNALTLEESADGQYLAGTYYNHMVAVVEQSLNDFLAATEFPYTPNSTEMAGMEAQGGAGAPGDGEGGPDGAGGEAPGLPSGAPGDAEAPDGAPTDGGSTDGAPGGSSEDSSESVTYETVDDYIAALNQDVEWVSYDPSSNTATITGLEGFVASQKAATKDVGALDGVDRGQTENTVLGVGQTAMHFSKLSRDVVDANQDAYASLTDWSDEYGSSEYDSDFVQTDALGVDVLTREHMYNPMYFLSTAYEGAGTSTVAPSWRIRTGITQGDTASTVEVNLALALQAAGQAVDFATVWGQGHTMAELTGTGEENFIAWVTERATS</sequence>